<dbReference type="AlphaFoldDB" id="A0A7R9F858"/>
<organism evidence="1">
    <name type="scientific">Timema bartmani</name>
    <dbReference type="NCBI Taxonomy" id="61472"/>
    <lineage>
        <taxon>Eukaryota</taxon>
        <taxon>Metazoa</taxon>
        <taxon>Ecdysozoa</taxon>
        <taxon>Arthropoda</taxon>
        <taxon>Hexapoda</taxon>
        <taxon>Insecta</taxon>
        <taxon>Pterygota</taxon>
        <taxon>Neoptera</taxon>
        <taxon>Polyneoptera</taxon>
        <taxon>Phasmatodea</taxon>
        <taxon>Timematodea</taxon>
        <taxon>Timematoidea</taxon>
        <taxon>Timematidae</taxon>
        <taxon>Timema</taxon>
    </lineage>
</organism>
<proteinExistence type="predicted"/>
<protein>
    <submittedName>
        <fullName evidence="1">Uncharacterized protein</fullName>
    </submittedName>
</protein>
<reference evidence="1" key="1">
    <citation type="submission" date="2020-11" db="EMBL/GenBank/DDBJ databases">
        <authorList>
            <person name="Tran Van P."/>
        </authorList>
    </citation>
    <scope>NUCLEOTIDE SEQUENCE</scope>
</reference>
<evidence type="ECO:0000313" key="1">
    <source>
        <dbReference type="EMBL" id="CAD7447648.1"/>
    </source>
</evidence>
<accession>A0A7R9F858</accession>
<name>A0A7R9F858_9NEOP</name>
<sequence length="203" mass="22524">MIEKFVCALRCGIHNIVLQVILEIKHRILLPIGLYAYVLTTLTVLEIGRLYYKKFTQICVEGNWKTILEKPLSVHPVETSTDRLSCSYMSGMIMKVTLIGSVPTLARRESGKTTLSTLDQDLNLDLPVIGSLVYCESSALNHAATEVSNGVRGMSEKGWTCGAEPWKLLICPHEAEFAPVLDPLIHREIHLGSAEPVARNSDH</sequence>
<dbReference type="EMBL" id="OD569090">
    <property type="protein sequence ID" value="CAD7447648.1"/>
    <property type="molecule type" value="Genomic_DNA"/>
</dbReference>
<gene>
    <name evidence="1" type="ORF">TBIB3V08_LOCUS9957</name>
</gene>